<keyword evidence="2" id="KW-1185">Reference proteome</keyword>
<organism evidence="1 2">
    <name type="scientific">Cyphomyrmex costatus</name>
    <dbReference type="NCBI Taxonomy" id="456900"/>
    <lineage>
        <taxon>Eukaryota</taxon>
        <taxon>Metazoa</taxon>
        <taxon>Ecdysozoa</taxon>
        <taxon>Arthropoda</taxon>
        <taxon>Hexapoda</taxon>
        <taxon>Insecta</taxon>
        <taxon>Pterygota</taxon>
        <taxon>Neoptera</taxon>
        <taxon>Endopterygota</taxon>
        <taxon>Hymenoptera</taxon>
        <taxon>Apocrita</taxon>
        <taxon>Aculeata</taxon>
        <taxon>Formicoidea</taxon>
        <taxon>Formicidae</taxon>
        <taxon>Myrmicinae</taxon>
        <taxon>Cyphomyrmex</taxon>
    </lineage>
</organism>
<gene>
    <name evidence="1" type="ORF">ALC62_09132</name>
</gene>
<name>A0A195CH66_9HYME</name>
<accession>A0A195CH66</accession>
<dbReference type="Proteomes" id="UP000078542">
    <property type="component" value="Unassembled WGS sequence"/>
</dbReference>
<dbReference type="AlphaFoldDB" id="A0A195CH66"/>
<proteinExistence type="predicted"/>
<evidence type="ECO:0000313" key="1">
    <source>
        <dbReference type="EMBL" id="KYN00070.1"/>
    </source>
</evidence>
<dbReference type="EMBL" id="KQ977754">
    <property type="protein sequence ID" value="KYN00070.1"/>
    <property type="molecule type" value="Genomic_DNA"/>
</dbReference>
<reference evidence="1 2" key="1">
    <citation type="submission" date="2016-03" db="EMBL/GenBank/DDBJ databases">
        <title>Cyphomyrmex costatus WGS genome.</title>
        <authorList>
            <person name="Nygaard S."/>
            <person name="Hu H."/>
            <person name="Boomsma J."/>
            <person name="Zhang G."/>
        </authorList>
    </citation>
    <scope>NUCLEOTIDE SEQUENCE [LARGE SCALE GENOMIC DNA]</scope>
    <source>
        <strain evidence="1">MS0001</strain>
        <tissue evidence="1">Whole body</tissue>
    </source>
</reference>
<sequence>MWMPQYINAHPIVRLPLFVEFVPFPNSKTFIITGCDESSIFVNKCDSVYSTQVSIIFLCYFARSYKQMLFIWIWIKLSTIWNFPTCKATNTSSRFCVPKFHIAIVSR</sequence>
<evidence type="ECO:0000313" key="2">
    <source>
        <dbReference type="Proteomes" id="UP000078542"/>
    </source>
</evidence>
<protein>
    <submittedName>
        <fullName evidence="1">Uncharacterized protein</fullName>
    </submittedName>
</protein>